<evidence type="ECO:0000313" key="18">
    <source>
        <dbReference type="Proteomes" id="UP000248790"/>
    </source>
</evidence>
<evidence type="ECO:0000256" key="11">
    <source>
        <dbReference type="ARBA" id="ARBA00022801"/>
    </source>
</evidence>
<proteinExistence type="inferred from homology"/>
<dbReference type="InterPro" id="IPR008367">
    <property type="entry name" value="Regucalcin"/>
</dbReference>
<feature type="binding site" evidence="15">
    <location>
        <position position="101"/>
    </location>
    <ligand>
        <name>substrate</name>
    </ligand>
</feature>
<dbReference type="InterPro" id="IPR013658">
    <property type="entry name" value="SGL"/>
</dbReference>
<evidence type="ECO:0000256" key="8">
    <source>
        <dbReference type="ARBA" id="ARBA00016808"/>
    </source>
</evidence>
<keyword evidence="10 15" id="KW-0479">Metal-binding</keyword>
<protein>
    <recommendedName>
        <fullName evidence="8">Regucalcin</fullName>
        <ecNumber evidence="7">3.1.1.17</ecNumber>
    </recommendedName>
    <alternativeName>
        <fullName evidence="13">Gluconolactonase</fullName>
    </alternativeName>
</protein>
<feature type="binding site" evidence="15">
    <location>
        <position position="103"/>
    </location>
    <ligand>
        <name>substrate</name>
    </ligand>
</feature>
<dbReference type="PRINTS" id="PR01791">
    <property type="entry name" value="REGUCALCIN"/>
</dbReference>
<dbReference type="GO" id="GO:0019853">
    <property type="term" value="P:L-ascorbic acid biosynthetic process"/>
    <property type="evidence" value="ECO:0007669"/>
    <property type="project" value="TreeGrafter"/>
</dbReference>
<name>A0A327X6J2_LARAB</name>
<dbReference type="EMBL" id="QLMC01000001">
    <property type="protein sequence ID" value="RAK02289.1"/>
    <property type="molecule type" value="Genomic_DNA"/>
</dbReference>
<feature type="binding site" evidence="15">
    <location>
        <position position="199"/>
    </location>
    <ligand>
        <name>a divalent metal cation</name>
        <dbReference type="ChEBI" id="CHEBI:60240"/>
    </ligand>
</feature>
<evidence type="ECO:0000256" key="15">
    <source>
        <dbReference type="PIRSR" id="PIRSR605511-2"/>
    </source>
</evidence>
<comment type="cofactor">
    <cofactor evidence="4">
        <name>Mg(2+)</name>
        <dbReference type="ChEBI" id="CHEBI:18420"/>
    </cofactor>
</comment>
<keyword evidence="18" id="KW-1185">Reference proteome</keyword>
<feature type="binding site" evidence="15">
    <location>
        <position position="18"/>
    </location>
    <ligand>
        <name>a divalent metal cation</name>
        <dbReference type="ChEBI" id="CHEBI:60240"/>
    </ligand>
</feature>
<keyword evidence="12" id="KW-0106">Calcium</keyword>
<comment type="similarity">
    <text evidence="6">Belongs to the SMP-30/CGR1 family.</text>
</comment>
<dbReference type="InterPro" id="IPR011042">
    <property type="entry name" value="6-blade_b-propeller_TolB-like"/>
</dbReference>
<comment type="subcellular location">
    <subcellularLocation>
        <location evidence="5">Cytoplasm</location>
    </subcellularLocation>
</comment>
<accession>A0A327X6J2</accession>
<comment type="catalytic activity">
    <reaction evidence="1">
        <text>D-glucono-1,5-lactone + H2O = D-gluconate + H(+)</text>
        <dbReference type="Rhea" id="RHEA:10440"/>
        <dbReference type="ChEBI" id="CHEBI:15377"/>
        <dbReference type="ChEBI" id="CHEBI:15378"/>
        <dbReference type="ChEBI" id="CHEBI:16217"/>
        <dbReference type="ChEBI" id="CHEBI:18391"/>
        <dbReference type="EC" id="3.1.1.17"/>
    </reaction>
</comment>
<evidence type="ECO:0000256" key="6">
    <source>
        <dbReference type="ARBA" id="ARBA00008853"/>
    </source>
</evidence>
<evidence type="ECO:0000313" key="17">
    <source>
        <dbReference type="EMBL" id="RAK02289.1"/>
    </source>
</evidence>
<dbReference type="GO" id="GO:0030234">
    <property type="term" value="F:enzyme regulator activity"/>
    <property type="evidence" value="ECO:0007669"/>
    <property type="project" value="InterPro"/>
</dbReference>
<dbReference type="Proteomes" id="UP000248790">
    <property type="component" value="Unassembled WGS sequence"/>
</dbReference>
<comment type="caution">
    <text evidence="17">The sequence shown here is derived from an EMBL/GenBank/DDBJ whole genome shotgun (WGS) entry which is preliminary data.</text>
</comment>
<dbReference type="OrthoDB" id="2633250at2"/>
<dbReference type="PANTHER" id="PTHR10907:SF47">
    <property type="entry name" value="REGUCALCIN"/>
    <property type="match status" value="1"/>
</dbReference>
<evidence type="ECO:0000259" key="16">
    <source>
        <dbReference type="Pfam" id="PF08450"/>
    </source>
</evidence>
<comment type="cofactor">
    <cofactor evidence="2">
        <name>Ca(2+)</name>
        <dbReference type="ChEBI" id="CHEBI:29108"/>
    </cofactor>
</comment>
<dbReference type="GO" id="GO:0004341">
    <property type="term" value="F:gluconolactonase activity"/>
    <property type="evidence" value="ECO:0007669"/>
    <property type="project" value="UniProtKB-EC"/>
</dbReference>
<dbReference type="AlphaFoldDB" id="A0A327X6J2"/>
<evidence type="ECO:0000256" key="5">
    <source>
        <dbReference type="ARBA" id="ARBA00004496"/>
    </source>
</evidence>
<evidence type="ECO:0000256" key="10">
    <source>
        <dbReference type="ARBA" id="ARBA00022723"/>
    </source>
</evidence>
<dbReference type="GO" id="GO:0005509">
    <property type="term" value="F:calcium ion binding"/>
    <property type="evidence" value="ECO:0007669"/>
    <property type="project" value="InterPro"/>
</dbReference>
<evidence type="ECO:0000256" key="14">
    <source>
        <dbReference type="PIRSR" id="PIRSR605511-1"/>
    </source>
</evidence>
<dbReference type="PANTHER" id="PTHR10907">
    <property type="entry name" value="REGUCALCIN"/>
    <property type="match status" value="1"/>
</dbReference>
<feature type="binding site" evidence="15">
    <location>
        <position position="121"/>
    </location>
    <ligand>
        <name>substrate</name>
    </ligand>
</feature>
<dbReference type="InterPro" id="IPR005511">
    <property type="entry name" value="SMP-30"/>
</dbReference>
<keyword evidence="9" id="KW-0963">Cytoplasm</keyword>
<evidence type="ECO:0000256" key="9">
    <source>
        <dbReference type="ARBA" id="ARBA00022490"/>
    </source>
</evidence>
<dbReference type="Pfam" id="PF08450">
    <property type="entry name" value="SGL"/>
    <property type="match status" value="1"/>
</dbReference>
<dbReference type="SUPFAM" id="SSF63829">
    <property type="entry name" value="Calcium-dependent phosphotriesterase"/>
    <property type="match status" value="1"/>
</dbReference>
<evidence type="ECO:0000256" key="3">
    <source>
        <dbReference type="ARBA" id="ARBA00001936"/>
    </source>
</evidence>
<dbReference type="EC" id="3.1.1.17" evidence="7"/>
<gene>
    <name evidence="17" type="ORF">LX87_00409</name>
</gene>
<reference evidence="17 18" key="1">
    <citation type="submission" date="2018-06" db="EMBL/GenBank/DDBJ databases">
        <title>Genomic Encyclopedia of Archaeal and Bacterial Type Strains, Phase II (KMG-II): from individual species to whole genera.</title>
        <authorList>
            <person name="Goeker M."/>
        </authorList>
    </citation>
    <scope>NUCLEOTIDE SEQUENCE [LARGE SCALE GENOMIC DNA]</scope>
    <source>
        <strain evidence="17 18">DSM 21851</strain>
    </source>
</reference>
<sequence length="284" mass="30976">MTQYPWEVVLDYTCQLGEGPVWDAQNGRILWLDILPGDIHSFDPVSREHRVFNAGQMVGAIALQPSGTLRAALQHGFYDISLENETLTPLADPEAHLPGNRFNDGKLDPAGRFWAGTMSLDDTPGAGALYRLDHDGSVTPKIQNVSCSNGLAWSLDARTMYFIDSPTRQVVAYDYDKATGDISNPRVAIQFDEADGLPDGMTIDRAGMLWIALWDGWSVVRCNPHTGERLARIPLPAARITSCTFGGSQLQDLYITSAKTGISGGDLQQQPLAGSLFVVKALEI</sequence>
<feature type="active site" description="Proton donor/acceptor" evidence="14">
    <location>
        <position position="199"/>
    </location>
</feature>
<evidence type="ECO:0000256" key="12">
    <source>
        <dbReference type="ARBA" id="ARBA00022837"/>
    </source>
</evidence>
<evidence type="ECO:0000256" key="2">
    <source>
        <dbReference type="ARBA" id="ARBA00001913"/>
    </source>
</evidence>
<dbReference type="Gene3D" id="2.120.10.30">
    <property type="entry name" value="TolB, C-terminal domain"/>
    <property type="match status" value="1"/>
</dbReference>
<keyword evidence="11" id="KW-0378">Hydrolase</keyword>
<evidence type="ECO:0000256" key="1">
    <source>
        <dbReference type="ARBA" id="ARBA00001589"/>
    </source>
</evidence>
<feature type="domain" description="SMP-30/Gluconolactonase/LRE-like region" evidence="16">
    <location>
        <begin position="16"/>
        <end position="258"/>
    </location>
</feature>
<evidence type="ECO:0000256" key="7">
    <source>
        <dbReference type="ARBA" id="ARBA00013227"/>
    </source>
</evidence>
<feature type="binding site" evidence="15">
    <location>
        <position position="149"/>
    </location>
    <ligand>
        <name>a divalent metal cation</name>
        <dbReference type="ChEBI" id="CHEBI:60240"/>
    </ligand>
</feature>
<comment type="cofactor">
    <cofactor evidence="15">
        <name>Zn(2+)</name>
        <dbReference type="ChEBI" id="CHEBI:29105"/>
    </cofactor>
    <text evidence="15">Binds 1 divalent metal cation per subunit.</text>
</comment>
<keyword evidence="15" id="KW-0862">Zinc</keyword>
<organism evidence="17 18">
    <name type="scientific">Larkinella arboricola</name>
    <dbReference type="NCBI Taxonomy" id="643671"/>
    <lineage>
        <taxon>Bacteria</taxon>
        <taxon>Pseudomonadati</taxon>
        <taxon>Bacteroidota</taxon>
        <taxon>Cytophagia</taxon>
        <taxon>Cytophagales</taxon>
        <taxon>Spirosomataceae</taxon>
        <taxon>Larkinella</taxon>
    </lineage>
</organism>
<evidence type="ECO:0000256" key="13">
    <source>
        <dbReference type="ARBA" id="ARBA00032464"/>
    </source>
</evidence>
<comment type="cofactor">
    <cofactor evidence="3">
        <name>Mn(2+)</name>
        <dbReference type="ChEBI" id="CHEBI:29035"/>
    </cofactor>
</comment>
<evidence type="ECO:0000256" key="4">
    <source>
        <dbReference type="ARBA" id="ARBA00001946"/>
    </source>
</evidence>
<dbReference type="RefSeq" id="WP_111626500.1">
    <property type="nucleotide sequence ID" value="NZ_QLMC01000001.1"/>
</dbReference>
<dbReference type="PRINTS" id="PR01790">
    <property type="entry name" value="SMP30FAMILY"/>
</dbReference>
<dbReference type="GO" id="GO:0005737">
    <property type="term" value="C:cytoplasm"/>
    <property type="evidence" value="ECO:0007669"/>
    <property type="project" value="UniProtKB-SubCell"/>
</dbReference>